<dbReference type="CDD" id="cd01647">
    <property type="entry name" value="RT_LTR"/>
    <property type="match status" value="1"/>
</dbReference>
<evidence type="ECO:0008006" key="6">
    <source>
        <dbReference type="Google" id="ProtNLM"/>
    </source>
</evidence>
<dbReference type="SUPFAM" id="SSF56672">
    <property type="entry name" value="DNA/RNA polymerases"/>
    <property type="match status" value="1"/>
</dbReference>
<protein>
    <recommendedName>
        <fullName evidence="6">Reverse transcriptase/retrotransposon-derived protein RNase H-like domain-containing protein</fullName>
    </recommendedName>
</protein>
<dbReference type="InterPro" id="IPR000477">
    <property type="entry name" value="RT_dom"/>
</dbReference>
<feature type="domain" description="Reverse transcriptase" evidence="2">
    <location>
        <begin position="159"/>
        <end position="315"/>
    </location>
</feature>
<proteinExistence type="predicted"/>
<dbReference type="PANTHER" id="PTHR37984:SF5">
    <property type="entry name" value="PROTEIN NYNRIN-LIKE"/>
    <property type="match status" value="1"/>
</dbReference>
<dbReference type="InterPro" id="IPR050951">
    <property type="entry name" value="Retrovirus_Pol_polyprotein"/>
</dbReference>
<dbReference type="Gene3D" id="3.30.70.270">
    <property type="match status" value="2"/>
</dbReference>
<dbReference type="EMBL" id="AVOT02073529">
    <property type="protein sequence ID" value="MBW0562985.1"/>
    <property type="molecule type" value="Genomic_DNA"/>
</dbReference>
<keyword evidence="1" id="KW-0511">Multifunctional enzyme</keyword>
<evidence type="ECO:0000259" key="2">
    <source>
        <dbReference type="Pfam" id="PF00078"/>
    </source>
</evidence>
<accession>A0A9Q3PJ05</accession>
<dbReference type="PANTHER" id="PTHR37984">
    <property type="entry name" value="PROTEIN CBG26694"/>
    <property type="match status" value="1"/>
</dbReference>
<dbReference type="GO" id="GO:0003824">
    <property type="term" value="F:catalytic activity"/>
    <property type="evidence" value="ECO:0007669"/>
    <property type="project" value="UniProtKB-KW"/>
</dbReference>
<comment type="caution">
    <text evidence="4">The sequence shown here is derived from an EMBL/GenBank/DDBJ whole genome shotgun (WGS) entry which is preliminary data.</text>
</comment>
<dbReference type="InterPro" id="IPR043128">
    <property type="entry name" value="Rev_trsase/Diguanyl_cyclase"/>
</dbReference>
<evidence type="ECO:0000259" key="3">
    <source>
        <dbReference type="Pfam" id="PF17919"/>
    </source>
</evidence>
<gene>
    <name evidence="4" type="ORF">O181_102700</name>
</gene>
<reference evidence="4" key="1">
    <citation type="submission" date="2021-03" db="EMBL/GenBank/DDBJ databases">
        <title>Draft genome sequence of rust myrtle Austropuccinia psidii MF-1, a brazilian biotype.</title>
        <authorList>
            <person name="Quecine M.C."/>
            <person name="Pachon D.M.R."/>
            <person name="Bonatelli M.L."/>
            <person name="Correr F.H."/>
            <person name="Franceschini L.M."/>
            <person name="Leite T.F."/>
            <person name="Margarido G.R.A."/>
            <person name="Almeida C.A."/>
            <person name="Ferrarezi J.A."/>
            <person name="Labate C.A."/>
        </authorList>
    </citation>
    <scope>NUCLEOTIDE SEQUENCE</scope>
    <source>
        <strain evidence="4">MF-1</strain>
    </source>
</reference>
<sequence length="474" mass="54547">MYGIDLHNNKDRYFTIGKNKRQKFSFLPFKRQMTVSKVAAVSLELERFKSEQHNEAEISLHLTDNKENELYSLLYDHRGEFASDKEPLGEIIGHEADIILNIERPYPPLLRRPAYPASPKSREALEIYIKELLDLGVIRKVGHNEEVEITTPVIVAWHNGKSRMVGDFRALNTYTAPDRYPIPKIQIALTQISQEVYKFTMDSLKGFHQNVVTSRARKSLRIIVHCGVYEYLGIPFGMKIAPSHFQRMMNKIFPEELSKGWLIIYIYYIIVCSKTWEEHIYRVSRVLTKIQSVNMKISLKKCHFRSEELKALGHVVSGLSLGIDKSKVASVLLKPMPQNMKEIQSFLRLSGYYRKHIKYFASIARPLYKLCDKDTVFEMTVEKVKAFESWRQALITAPFFLLPDFKLHFNLYIYASGDGLGAALHQVQIINDKPVEGPICFISQQIKPAEAKYGVLMPCLGSRKTQLLSGGMCF</sequence>
<dbReference type="InterPro" id="IPR043502">
    <property type="entry name" value="DNA/RNA_pol_sf"/>
</dbReference>
<name>A0A9Q3PJ05_9BASI</name>
<evidence type="ECO:0000256" key="1">
    <source>
        <dbReference type="ARBA" id="ARBA00023268"/>
    </source>
</evidence>
<dbReference type="Proteomes" id="UP000765509">
    <property type="component" value="Unassembled WGS sequence"/>
</dbReference>
<feature type="domain" description="Reverse transcriptase/retrotransposon-derived protein RNase H-like" evidence="3">
    <location>
        <begin position="380"/>
        <end position="455"/>
    </location>
</feature>
<organism evidence="4 5">
    <name type="scientific">Austropuccinia psidii MF-1</name>
    <dbReference type="NCBI Taxonomy" id="1389203"/>
    <lineage>
        <taxon>Eukaryota</taxon>
        <taxon>Fungi</taxon>
        <taxon>Dikarya</taxon>
        <taxon>Basidiomycota</taxon>
        <taxon>Pucciniomycotina</taxon>
        <taxon>Pucciniomycetes</taxon>
        <taxon>Pucciniales</taxon>
        <taxon>Sphaerophragmiaceae</taxon>
        <taxon>Austropuccinia</taxon>
    </lineage>
</organism>
<evidence type="ECO:0000313" key="5">
    <source>
        <dbReference type="Proteomes" id="UP000765509"/>
    </source>
</evidence>
<dbReference type="AlphaFoldDB" id="A0A9Q3PJ05"/>
<dbReference type="InterPro" id="IPR041577">
    <property type="entry name" value="RT_RNaseH_2"/>
</dbReference>
<keyword evidence="5" id="KW-1185">Reference proteome</keyword>
<dbReference type="Pfam" id="PF00078">
    <property type="entry name" value="RVT_1"/>
    <property type="match status" value="1"/>
</dbReference>
<dbReference type="Pfam" id="PF17919">
    <property type="entry name" value="RT_RNaseH_2"/>
    <property type="match status" value="1"/>
</dbReference>
<dbReference type="Gene3D" id="3.10.10.10">
    <property type="entry name" value="HIV Type 1 Reverse Transcriptase, subunit A, domain 1"/>
    <property type="match status" value="1"/>
</dbReference>
<evidence type="ECO:0000313" key="4">
    <source>
        <dbReference type="EMBL" id="MBW0562985.1"/>
    </source>
</evidence>
<dbReference type="OrthoDB" id="3363652at2759"/>